<keyword evidence="4" id="KW-1185">Reference proteome</keyword>
<accession>A0A857MJE5</accession>
<evidence type="ECO:0000256" key="1">
    <source>
        <dbReference type="SAM" id="MobiDB-lite"/>
    </source>
</evidence>
<dbReference type="RefSeq" id="WP_260764172.1">
    <property type="nucleotide sequence ID" value="NZ_CP045921.1"/>
</dbReference>
<dbReference type="AlphaFoldDB" id="A0A857MJE5"/>
<organism evidence="3 4">
    <name type="scientific">Candidatus Mycosynbacter amalyticus</name>
    <dbReference type="NCBI Taxonomy" id="2665156"/>
    <lineage>
        <taxon>Bacteria</taxon>
        <taxon>Candidatus Saccharimonadota</taxon>
        <taxon>Candidatus Saccharimonadota incertae sedis</taxon>
        <taxon>Candidatus Mycosynbacter</taxon>
    </lineage>
</organism>
<keyword evidence="2" id="KW-1133">Transmembrane helix</keyword>
<proteinExistence type="predicted"/>
<reference evidence="3" key="1">
    <citation type="journal article" date="2021" name="Nat. Microbiol.">
        <title>Cocultivation of an ultrasmall environmental parasitic bacterium with lytic ability against bacteria associated with wastewater foams.</title>
        <authorList>
            <person name="Batinovic S."/>
            <person name="Rose J.J.A."/>
            <person name="Ratcliffe J."/>
            <person name="Seviour R.J."/>
            <person name="Petrovski S."/>
        </authorList>
    </citation>
    <scope>NUCLEOTIDE SEQUENCE</scope>
    <source>
        <strain evidence="3">JR1</strain>
    </source>
</reference>
<protein>
    <recommendedName>
        <fullName evidence="5">DUF4367 domain-containing protein</fullName>
    </recommendedName>
</protein>
<dbReference type="Proteomes" id="UP001059824">
    <property type="component" value="Chromosome"/>
</dbReference>
<feature type="transmembrane region" description="Helical" evidence="2">
    <location>
        <begin position="201"/>
        <end position="220"/>
    </location>
</feature>
<evidence type="ECO:0000313" key="3">
    <source>
        <dbReference type="EMBL" id="QHN42686.1"/>
    </source>
</evidence>
<evidence type="ECO:0000313" key="4">
    <source>
        <dbReference type="Proteomes" id="UP001059824"/>
    </source>
</evidence>
<gene>
    <name evidence="3" type="ORF">GII36_02340</name>
</gene>
<feature type="compositionally biased region" description="Polar residues" evidence="1">
    <location>
        <begin position="62"/>
        <end position="79"/>
    </location>
</feature>
<keyword evidence="2" id="KW-0812">Transmembrane</keyword>
<feature type="region of interest" description="Disordered" evidence="1">
    <location>
        <begin position="1"/>
        <end position="105"/>
    </location>
</feature>
<keyword evidence="2" id="KW-0472">Membrane</keyword>
<evidence type="ECO:0000256" key="2">
    <source>
        <dbReference type="SAM" id="Phobius"/>
    </source>
</evidence>
<dbReference type="EMBL" id="CP045921">
    <property type="protein sequence ID" value="QHN42686.1"/>
    <property type="molecule type" value="Genomic_DNA"/>
</dbReference>
<name>A0A857MJE5_9BACT</name>
<dbReference type="KEGG" id="mama:GII36_02340"/>
<evidence type="ECO:0008006" key="5">
    <source>
        <dbReference type="Google" id="ProtNLM"/>
    </source>
</evidence>
<sequence length="348" mass="37295">MGQKQTVTINGREYDARTGLPVSAEHTSRAALRGAQAASVEPVAPKPVRHGAASQHIHQKTQKSTTLNRKFTKKPQANHTPKPAAHTVSQHAQPRISPQPIASKPIAHTPKLAQTKKSLDLRPTAQPIARPTAVQSASADVHRPHPVATRAHHAQAAKKAAPAGQLPSASIIKQAAINEAIDSAPKHHAKQHKTRSHKRRLTGIVFGCFALVLFGGYLTYLNVPNLSVRVAAAQAGIDASYPGYQPDGYRLNGPVAYSDGQVQMQFAANTGTSDFTLKQSKSSWDSSALLENYVREKAGDDYTTSQEKGITIYSYKGNAAWVSGGILYTIDGNAPLSPDQIRKIATSV</sequence>